<keyword evidence="4" id="KW-0813">Transport</keyword>
<keyword evidence="11" id="KW-1185">Reference proteome</keyword>
<comment type="subcellular location">
    <subcellularLocation>
        <location evidence="2">Lysosome</location>
    </subcellularLocation>
    <subcellularLocation>
        <location evidence="1">Nucleus envelope</location>
    </subcellularLocation>
</comment>
<evidence type="ECO:0000256" key="8">
    <source>
        <dbReference type="ARBA" id="ARBA00023228"/>
    </source>
</evidence>
<evidence type="ECO:0000313" key="11">
    <source>
        <dbReference type="Proteomes" id="UP000271098"/>
    </source>
</evidence>
<reference evidence="10 11" key="2">
    <citation type="submission" date="2018-11" db="EMBL/GenBank/DDBJ databases">
        <authorList>
            <consortium name="Pathogen Informatics"/>
        </authorList>
    </citation>
    <scope>NUCLEOTIDE SEQUENCE [LARGE SCALE GENOMIC DNA]</scope>
</reference>
<dbReference type="PANTHER" id="PTHR11024">
    <property type="entry name" value="NUCLEAR PORE COMPLEX PROTEIN SEC13 / SEH1 FAMILY MEMBER"/>
    <property type="match status" value="1"/>
</dbReference>
<accession>A0A183EF88</accession>
<evidence type="ECO:0000256" key="6">
    <source>
        <dbReference type="ARBA" id="ARBA00022737"/>
    </source>
</evidence>
<dbReference type="InterPro" id="IPR037363">
    <property type="entry name" value="Sec13/Seh1_fam"/>
</dbReference>
<dbReference type="GO" id="GO:0005198">
    <property type="term" value="F:structural molecule activity"/>
    <property type="evidence" value="ECO:0007669"/>
    <property type="project" value="InterPro"/>
</dbReference>
<evidence type="ECO:0000256" key="2">
    <source>
        <dbReference type="ARBA" id="ARBA00004371"/>
    </source>
</evidence>
<evidence type="ECO:0000313" key="12">
    <source>
        <dbReference type="WBParaSite" id="GPUH_0001965401-mRNA-1"/>
    </source>
</evidence>
<dbReference type="GO" id="GO:1904263">
    <property type="term" value="P:positive regulation of TORC1 signaling"/>
    <property type="evidence" value="ECO:0007669"/>
    <property type="project" value="TreeGrafter"/>
</dbReference>
<dbReference type="GO" id="GO:0031080">
    <property type="term" value="C:nuclear pore outer ring"/>
    <property type="evidence" value="ECO:0007669"/>
    <property type="project" value="TreeGrafter"/>
</dbReference>
<evidence type="ECO:0000256" key="1">
    <source>
        <dbReference type="ARBA" id="ARBA00004259"/>
    </source>
</evidence>
<keyword evidence="8" id="KW-0458">Lysosome</keyword>
<proteinExistence type="inferred from homology"/>
<protein>
    <submittedName>
        <fullName evidence="12">WD_REPEATS_REGION domain-containing protein</fullName>
    </submittedName>
</protein>
<dbReference type="GO" id="GO:0015031">
    <property type="term" value="P:protein transport"/>
    <property type="evidence" value="ECO:0007669"/>
    <property type="project" value="UniProtKB-KW"/>
</dbReference>
<keyword evidence="7" id="KW-0653">Protein transport</keyword>
<dbReference type="InterPro" id="IPR001680">
    <property type="entry name" value="WD40_rpt"/>
</dbReference>
<organism evidence="12">
    <name type="scientific">Gongylonema pulchrum</name>
    <dbReference type="NCBI Taxonomy" id="637853"/>
    <lineage>
        <taxon>Eukaryota</taxon>
        <taxon>Metazoa</taxon>
        <taxon>Ecdysozoa</taxon>
        <taxon>Nematoda</taxon>
        <taxon>Chromadorea</taxon>
        <taxon>Rhabditida</taxon>
        <taxon>Spirurina</taxon>
        <taxon>Spiruromorpha</taxon>
        <taxon>Spiruroidea</taxon>
        <taxon>Gongylonematidae</taxon>
        <taxon>Gongylonema</taxon>
    </lineage>
</organism>
<dbReference type="GO" id="GO:0034198">
    <property type="term" value="P:cellular response to amino acid starvation"/>
    <property type="evidence" value="ECO:0007669"/>
    <property type="project" value="TreeGrafter"/>
</dbReference>
<dbReference type="GO" id="GO:0035859">
    <property type="term" value="C:Seh1-associated complex"/>
    <property type="evidence" value="ECO:0007669"/>
    <property type="project" value="TreeGrafter"/>
</dbReference>
<dbReference type="SUPFAM" id="SSF50978">
    <property type="entry name" value="WD40 repeat-like"/>
    <property type="match status" value="1"/>
</dbReference>
<reference evidence="12" key="1">
    <citation type="submission" date="2016-06" db="UniProtKB">
        <authorList>
            <consortium name="WormBaseParasite"/>
        </authorList>
    </citation>
    <scope>IDENTIFICATION</scope>
</reference>
<keyword evidence="6" id="KW-0677">Repeat</keyword>
<dbReference type="OrthoDB" id="8300170at2759"/>
<dbReference type="EMBL" id="UYRT01088857">
    <property type="protein sequence ID" value="VDN34242.1"/>
    <property type="molecule type" value="Genomic_DNA"/>
</dbReference>
<evidence type="ECO:0000256" key="3">
    <source>
        <dbReference type="ARBA" id="ARBA00010102"/>
    </source>
</evidence>
<dbReference type="AlphaFoldDB" id="A0A183EF88"/>
<name>A0A183EF88_9BILA</name>
<dbReference type="InterPro" id="IPR036322">
    <property type="entry name" value="WD40_repeat_dom_sf"/>
</dbReference>
<evidence type="ECO:0000256" key="5">
    <source>
        <dbReference type="ARBA" id="ARBA00022574"/>
    </source>
</evidence>
<dbReference type="WBParaSite" id="GPUH_0001965401-mRNA-1">
    <property type="protein sequence ID" value="GPUH_0001965401-mRNA-1"/>
    <property type="gene ID" value="GPUH_0001965401"/>
</dbReference>
<evidence type="ECO:0000256" key="9">
    <source>
        <dbReference type="ARBA" id="ARBA00023242"/>
    </source>
</evidence>
<dbReference type="Proteomes" id="UP000271098">
    <property type="component" value="Unassembled WGS sequence"/>
</dbReference>
<keyword evidence="5" id="KW-0853">WD repeat</keyword>
<dbReference type="Pfam" id="PF00400">
    <property type="entry name" value="WD40"/>
    <property type="match status" value="1"/>
</dbReference>
<sequence length="208" mass="23329">MHLFQATVSSQGVLRIYEAPDIMNISMWSLTQDIVVFRGRCSCLTWSTQRLTKPLIAVGSDDTHSAAKRVAVKWQLLDLPALKVTDPVTDIAFAPSAGRSYHLLAVGSKDICIFKMSDKDKHTDMDGDFLERTAPTNYEVWRLSWNITGTILTGASSDGYVRLWKENLLKKWSPMATIRSTDDYKGSADDPQTVTSICSLTKESHIYY</sequence>
<dbReference type="GO" id="GO:0005764">
    <property type="term" value="C:lysosome"/>
    <property type="evidence" value="ECO:0007669"/>
    <property type="project" value="UniProtKB-SubCell"/>
</dbReference>
<evidence type="ECO:0000313" key="10">
    <source>
        <dbReference type="EMBL" id="VDN34242.1"/>
    </source>
</evidence>
<comment type="similarity">
    <text evidence="3">Belongs to the WD repeat SEC13 family.</text>
</comment>
<dbReference type="PANTHER" id="PTHR11024:SF3">
    <property type="entry name" value="NUCLEOPORIN SEH1"/>
    <property type="match status" value="1"/>
</dbReference>
<keyword evidence="9" id="KW-0539">Nucleus</keyword>
<evidence type="ECO:0000256" key="4">
    <source>
        <dbReference type="ARBA" id="ARBA00022448"/>
    </source>
</evidence>
<gene>
    <name evidence="10" type="ORF">GPUH_LOCUS19630</name>
</gene>
<dbReference type="Gene3D" id="2.130.10.10">
    <property type="entry name" value="YVTN repeat-like/Quinoprotein amine dehydrogenase"/>
    <property type="match status" value="1"/>
</dbReference>
<dbReference type="InterPro" id="IPR015943">
    <property type="entry name" value="WD40/YVTN_repeat-like_dom_sf"/>
</dbReference>
<evidence type="ECO:0000256" key="7">
    <source>
        <dbReference type="ARBA" id="ARBA00022927"/>
    </source>
</evidence>